<keyword evidence="1" id="KW-0812">Transmembrane</keyword>
<reference evidence="2" key="1">
    <citation type="submission" date="2019-09" db="EMBL/GenBank/DDBJ databases">
        <title>Organ-specific transcriptomic study of the physiology of the cattle tick, Rhipicephalus microplus.</title>
        <authorList>
            <person name="Tirloni L."/>
            <person name="Braz G."/>
            <person name="Gandara A.C.P."/>
            <person name="Sabadin G.A."/>
            <person name="da Silva R.M."/>
            <person name="Guizzo M.G."/>
            <person name="Machado J.A."/>
            <person name="Costa E.P."/>
            <person name="Gomes H.F."/>
            <person name="Moraes J."/>
            <person name="Mota M.B.S."/>
            <person name="Mesquita R.D."/>
            <person name="Alvarenga P.H."/>
            <person name="Alves F."/>
            <person name="Seixas A."/>
            <person name="da Fonseca R.N."/>
            <person name="Fogaca A."/>
            <person name="Logullo C."/>
            <person name="Tanaka A."/>
            <person name="Daffre S."/>
            <person name="Termignoni C."/>
            <person name="Vaz I.S.Jr."/>
            <person name="Oliveira P.L."/>
            <person name="Ribeiro J.M."/>
        </authorList>
    </citation>
    <scope>NUCLEOTIDE SEQUENCE</scope>
    <source>
        <strain evidence="2">Porto Alegre</strain>
    </source>
</reference>
<protein>
    <submittedName>
        <fullName evidence="2">Uncharacterized protein</fullName>
    </submittedName>
</protein>
<evidence type="ECO:0000256" key="1">
    <source>
        <dbReference type="SAM" id="Phobius"/>
    </source>
</evidence>
<dbReference type="AlphaFoldDB" id="A0A6M2DEF8"/>
<name>A0A6M2DEF8_RHIMP</name>
<evidence type="ECO:0000313" key="2">
    <source>
        <dbReference type="EMBL" id="NOV43317.1"/>
    </source>
</evidence>
<keyword evidence="1" id="KW-0472">Membrane</keyword>
<proteinExistence type="predicted"/>
<dbReference type="EMBL" id="GHWJ01010580">
    <property type="protein sequence ID" value="NOV43317.1"/>
    <property type="molecule type" value="Transcribed_RNA"/>
</dbReference>
<accession>A0A6M2DEF8</accession>
<feature type="transmembrane region" description="Helical" evidence="1">
    <location>
        <begin position="20"/>
        <end position="41"/>
    </location>
</feature>
<sequence length="78" mass="8827">MLTVTYYVVFKIHNVVYILSVYWHSIYFFTALVNSVSLALYRICSLCIDNPAWKLSRVSSGINANNDGLFLNLVAAYG</sequence>
<keyword evidence="1" id="KW-1133">Transmembrane helix</keyword>
<organism evidence="2">
    <name type="scientific">Rhipicephalus microplus</name>
    <name type="common">Cattle tick</name>
    <name type="synonym">Boophilus microplus</name>
    <dbReference type="NCBI Taxonomy" id="6941"/>
    <lineage>
        <taxon>Eukaryota</taxon>
        <taxon>Metazoa</taxon>
        <taxon>Ecdysozoa</taxon>
        <taxon>Arthropoda</taxon>
        <taxon>Chelicerata</taxon>
        <taxon>Arachnida</taxon>
        <taxon>Acari</taxon>
        <taxon>Parasitiformes</taxon>
        <taxon>Ixodida</taxon>
        <taxon>Ixodoidea</taxon>
        <taxon>Ixodidae</taxon>
        <taxon>Rhipicephalinae</taxon>
        <taxon>Rhipicephalus</taxon>
        <taxon>Boophilus</taxon>
    </lineage>
</organism>